<keyword evidence="4" id="KW-1185">Reference proteome</keyword>
<evidence type="ECO:0000256" key="1">
    <source>
        <dbReference type="ARBA" id="ARBA00005564"/>
    </source>
</evidence>
<evidence type="ECO:0000313" key="3">
    <source>
        <dbReference type="EMBL" id="KSU87180.1"/>
    </source>
</evidence>
<comment type="caution">
    <text evidence="3">The sequence shown here is derived from an EMBL/GenBank/DDBJ whole genome shotgun (WGS) entry which is preliminary data.</text>
</comment>
<proteinExistence type="inferred from homology"/>
<name>A0A0V8JJN9_9BACI</name>
<dbReference type="InterPro" id="IPR011048">
    <property type="entry name" value="Haem_d1_sf"/>
</dbReference>
<dbReference type="FunFam" id="2.130.10.10:FF:000306">
    <property type="entry name" value="3-carboxymuconate cyclase"/>
    <property type="match status" value="1"/>
</dbReference>
<reference evidence="3 4" key="1">
    <citation type="submission" date="2015-11" db="EMBL/GenBank/DDBJ databases">
        <title>Bacillus caseinolyticus sp nov.</title>
        <authorList>
            <person name="Dastager S.G."/>
            <person name="Mawlankar R."/>
        </authorList>
    </citation>
    <scope>NUCLEOTIDE SEQUENCE [LARGE SCALE GENOMIC DNA]</scope>
    <source>
        <strain evidence="3 4">SGD-V-76</strain>
    </source>
</reference>
<accession>A0A0V8JJN9</accession>
<dbReference type="SUPFAM" id="SSF51004">
    <property type="entry name" value="C-terminal (heme d1) domain of cytochrome cd1-nitrite reductase"/>
    <property type="match status" value="1"/>
</dbReference>
<dbReference type="PANTHER" id="PTHR30344">
    <property type="entry name" value="6-PHOSPHOGLUCONOLACTONASE-RELATED"/>
    <property type="match status" value="1"/>
</dbReference>
<feature type="region of interest" description="Disordered" evidence="2">
    <location>
        <begin position="136"/>
        <end position="158"/>
    </location>
</feature>
<dbReference type="InterPro" id="IPR019405">
    <property type="entry name" value="Lactonase_7-beta_prop"/>
</dbReference>
<dbReference type="RefSeq" id="WP_025907600.1">
    <property type="nucleotide sequence ID" value="NZ_KQ758666.1"/>
</dbReference>
<dbReference type="GO" id="GO:0005829">
    <property type="term" value="C:cytosol"/>
    <property type="evidence" value="ECO:0007669"/>
    <property type="project" value="TreeGrafter"/>
</dbReference>
<dbReference type="InterPro" id="IPR015943">
    <property type="entry name" value="WD40/YVTN_repeat-like_dom_sf"/>
</dbReference>
<comment type="similarity">
    <text evidence="1">Belongs to the cycloisomerase 2 family.</text>
</comment>
<sequence>MTRGKTFTGYVGTYTKGSSEGIYTFTFDAEKKELRDVRAVAKIDNPTYVNISKSNEYLYAVVKEGDKGGVASYKINSENGDLTFVNKQMLEGPSPCYVTVNDSNNQVLTANYHRGSIESYVTSPQSGEVWPATSVMQHEGKGPNKDRQEKPHAHYSDFTPDGKYAVAVDLGTDEIITYAVGEEGKLTKAQTFNTAPGAGPRHLTFHPNGKYAYVMTELSNEVLVLEYNAQDGSFTQLQAIATLPADFTENSQGSAIHISSDGRFVYAGNRGHNTIATFAVNEDGRKLIFVEWTDTKGDWPRDFVLDPTEQFIIASNQETGNLVLFERNEETGKLTFLDSIVDVPYAVCVKFLNI</sequence>
<dbReference type="PANTHER" id="PTHR30344:SF1">
    <property type="entry name" value="6-PHOSPHOGLUCONOLACTONASE"/>
    <property type="match status" value="1"/>
</dbReference>
<protein>
    <submittedName>
        <fullName evidence="3">6-phosphogluconolactonase</fullName>
    </submittedName>
</protein>
<evidence type="ECO:0000256" key="2">
    <source>
        <dbReference type="SAM" id="MobiDB-lite"/>
    </source>
</evidence>
<gene>
    <name evidence="3" type="ORF">AS180_14530</name>
</gene>
<dbReference type="Pfam" id="PF10282">
    <property type="entry name" value="Lactonase"/>
    <property type="match status" value="1"/>
</dbReference>
<evidence type="ECO:0000313" key="4">
    <source>
        <dbReference type="Proteomes" id="UP000053681"/>
    </source>
</evidence>
<dbReference type="Proteomes" id="UP000053681">
    <property type="component" value="Unassembled WGS sequence"/>
</dbReference>
<feature type="compositionally biased region" description="Basic and acidic residues" evidence="2">
    <location>
        <begin position="138"/>
        <end position="155"/>
    </location>
</feature>
<dbReference type="EMBL" id="LNQP01000051">
    <property type="protein sequence ID" value="KSU87180.1"/>
    <property type="molecule type" value="Genomic_DNA"/>
</dbReference>
<organism evidence="3 4">
    <name type="scientific">Priestia veravalensis</name>
    <dbReference type="NCBI Taxonomy" id="1414648"/>
    <lineage>
        <taxon>Bacteria</taxon>
        <taxon>Bacillati</taxon>
        <taxon>Bacillota</taxon>
        <taxon>Bacilli</taxon>
        <taxon>Bacillales</taxon>
        <taxon>Bacillaceae</taxon>
        <taxon>Priestia</taxon>
    </lineage>
</organism>
<dbReference type="GO" id="GO:0017057">
    <property type="term" value="F:6-phosphogluconolactonase activity"/>
    <property type="evidence" value="ECO:0007669"/>
    <property type="project" value="TreeGrafter"/>
</dbReference>
<dbReference type="AlphaFoldDB" id="A0A0V8JJN9"/>
<dbReference type="InterPro" id="IPR050282">
    <property type="entry name" value="Cycloisomerase_2"/>
</dbReference>
<dbReference type="Gene3D" id="2.130.10.10">
    <property type="entry name" value="YVTN repeat-like/Quinoprotein amine dehydrogenase"/>
    <property type="match status" value="1"/>
</dbReference>